<dbReference type="EMBL" id="CAJVPY010048516">
    <property type="protein sequence ID" value="CAG8812214.1"/>
    <property type="molecule type" value="Genomic_DNA"/>
</dbReference>
<dbReference type="AlphaFoldDB" id="A0A9N9K8B3"/>
<dbReference type="OrthoDB" id="2314769at2759"/>
<gene>
    <name evidence="1" type="ORF">DERYTH_LOCUS25579</name>
</gene>
<comment type="caution">
    <text evidence="1">The sequence shown here is derived from an EMBL/GenBank/DDBJ whole genome shotgun (WGS) entry which is preliminary data.</text>
</comment>
<name>A0A9N9K8B3_9GLOM</name>
<dbReference type="Proteomes" id="UP000789405">
    <property type="component" value="Unassembled WGS sequence"/>
</dbReference>
<accession>A0A9N9K8B3</accession>
<keyword evidence="2" id="KW-1185">Reference proteome</keyword>
<feature type="non-terminal residue" evidence="1">
    <location>
        <position position="127"/>
    </location>
</feature>
<evidence type="ECO:0000313" key="2">
    <source>
        <dbReference type="Proteomes" id="UP000789405"/>
    </source>
</evidence>
<reference evidence="1" key="1">
    <citation type="submission" date="2021-06" db="EMBL/GenBank/DDBJ databases">
        <authorList>
            <person name="Kallberg Y."/>
            <person name="Tangrot J."/>
            <person name="Rosling A."/>
        </authorList>
    </citation>
    <scope>NUCLEOTIDE SEQUENCE</scope>
    <source>
        <strain evidence="1">MA453B</strain>
    </source>
</reference>
<evidence type="ECO:0000313" key="1">
    <source>
        <dbReference type="EMBL" id="CAG8812214.1"/>
    </source>
</evidence>
<sequence length="127" mass="15203">MIIVFNEQRRIDNDILTDTFTKMIKDTKASLYQEICHIKNKLEQTKDSIRQIDPTLLKESSLSRKSDRRGKLDQIIKKVYKDSIEVACKSRDLEDRRFRRELLVLEKLDECQKNKVIYESFLDIIQH</sequence>
<proteinExistence type="predicted"/>
<protein>
    <submittedName>
        <fullName evidence="1">27208_t:CDS:1</fullName>
    </submittedName>
</protein>
<organism evidence="1 2">
    <name type="scientific">Dentiscutata erythropus</name>
    <dbReference type="NCBI Taxonomy" id="1348616"/>
    <lineage>
        <taxon>Eukaryota</taxon>
        <taxon>Fungi</taxon>
        <taxon>Fungi incertae sedis</taxon>
        <taxon>Mucoromycota</taxon>
        <taxon>Glomeromycotina</taxon>
        <taxon>Glomeromycetes</taxon>
        <taxon>Diversisporales</taxon>
        <taxon>Gigasporaceae</taxon>
        <taxon>Dentiscutata</taxon>
    </lineage>
</organism>